<dbReference type="PRINTS" id="PR00169">
    <property type="entry name" value="KCHANNEL"/>
</dbReference>
<protein>
    <submittedName>
        <fullName evidence="10">Potassium channel family protein</fullName>
    </submittedName>
</protein>
<feature type="transmembrane region" description="Helical" evidence="8">
    <location>
        <begin position="192"/>
        <end position="216"/>
    </location>
</feature>
<keyword evidence="5" id="KW-0406">Ion transport</keyword>
<keyword evidence="2" id="KW-0813">Transport</keyword>
<dbReference type="OrthoDB" id="9799090at2"/>
<dbReference type="InterPro" id="IPR013099">
    <property type="entry name" value="K_chnl_dom"/>
</dbReference>
<sequence>MSQFQEVCREIFVPEISTQASAQERWERRAEGPMLVLSIVFLGFYLWSSLSMGDTRIADAGIWIIWGMFAIDYLVRFSLAERKFQWFIRHPHELVLVALPMFRPLRILRLVSILLVFQRFAAANIHVTVALYTVVTTSLILLIGSLTLYGAERHVPSSAVNSYWDALWWSVVTVTTVGYGDIAPVTMEGRVAAGLLMVGGIALVGVVTASAVSWLAHQIQQIEVNENSMDVTILTELQKLRRETAALREEVAELRQRSD</sequence>
<evidence type="ECO:0000256" key="6">
    <source>
        <dbReference type="ARBA" id="ARBA00023136"/>
    </source>
</evidence>
<feature type="transmembrane region" description="Helical" evidence="8">
    <location>
        <begin position="131"/>
        <end position="151"/>
    </location>
</feature>
<evidence type="ECO:0000313" key="11">
    <source>
        <dbReference type="Proteomes" id="UP000320791"/>
    </source>
</evidence>
<evidence type="ECO:0000256" key="7">
    <source>
        <dbReference type="ARBA" id="ARBA00023303"/>
    </source>
</evidence>
<reference evidence="10 11" key="1">
    <citation type="submission" date="2019-08" db="EMBL/GenBank/DDBJ databases">
        <authorList>
            <person name="Lei W."/>
        </authorList>
    </citation>
    <scope>NUCLEOTIDE SEQUENCE [LARGE SCALE GENOMIC DNA]</scope>
    <source>
        <strain evidence="10 11">CCUG 58627</strain>
    </source>
</reference>
<organism evidence="10 11">
    <name type="scientific">Corynebacterium canis</name>
    <dbReference type="NCBI Taxonomy" id="679663"/>
    <lineage>
        <taxon>Bacteria</taxon>
        <taxon>Bacillati</taxon>
        <taxon>Actinomycetota</taxon>
        <taxon>Actinomycetes</taxon>
        <taxon>Mycobacteriales</taxon>
        <taxon>Corynebacteriaceae</taxon>
        <taxon>Corynebacterium</taxon>
    </lineage>
</organism>
<evidence type="ECO:0000256" key="3">
    <source>
        <dbReference type="ARBA" id="ARBA00022692"/>
    </source>
</evidence>
<keyword evidence="3 8" id="KW-0812">Transmembrane</keyword>
<proteinExistence type="predicted"/>
<dbReference type="PANTHER" id="PTHR11537">
    <property type="entry name" value="VOLTAGE-GATED POTASSIUM CHANNEL"/>
    <property type="match status" value="1"/>
</dbReference>
<dbReference type="GO" id="GO:0008076">
    <property type="term" value="C:voltage-gated potassium channel complex"/>
    <property type="evidence" value="ECO:0007669"/>
    <property type="project" value="InterPro"/>
</dbReference>
<evidence type="ECO:0000256" key="1">
    <source>
        <dbReference type="ARBA" id="ARBA00004141"/>
    </source>
</evidence>
<keyword evidence="6 8" id="KW-0472">Membrane</keyword>
<dbReference type="RefSeq" id="WP_146324309.1">
    <property type="nucleotide sequence ID" value="NZ_BAABLR010000072.1"/>
</dbReference>
<feature type="transmembrane region" description="Helical" evidence="8">
    <location>
        <begin position="32"/>
        <end position="48"/>
    </location>
</feature>
<feature type="transmembrane region" description="Helical" evidence="8">
    <location>
        <begin position="60"/>
        <end position="79"/>
    </location>
</feature>
<evidence type="ECO:0000256" key="5">
    <source>
        <dbReference type="ARBA" id="ARBA00023065"/>
    </source>
</evidence>
<evidence type="ECO:0000256" key="8">
    <source>
        <dbReference type="SAM" id="Phobius"/>
    </source>
</evidence>
<dbReference type="Gene3D" id="1.10.287.70">
    <property type="match status" value="1"/>
</dbReference>
<dbReference type="EMBL" id="VOHM01000011">
    <property type="protein sequence ID" value="TWT25600.1"/>
    <property type="molecule type" value="Genomic_DNA"/>
</dbReference>
<evidence type="ECO:0000259" key="9">
    <source>
        <dbReference type="Pfam" id="PF07885"/>
    </source>
</evidence>
<keyword evidence="4 8" id="KW-1133">Transmembrane helix</keyword>
<keyword evidence="7 10" id="KW-0407">Ion channel</keyword>
<dbReference type="GO" id="GO:0001508">
    <property type="term" value="P:action potential"/>
    <property type="evidence" value="ECO:0007669"/>
    <property type="project" value="TreeGrafter"/>
</dbReference>
<name>A0A5C5UJS6_9CORY</name>
<feature type="transmembrane region" description="Helical" evidence="8">
    <location>
        <begin position="163"/>
        <end position="180"/>
    </location>
</feature>
<evidence type="ECO:0000256" key="4">
    <source>
        <dbReference type="ARBA" id="ARBA00022989"/>
    </source>
</evidence>
<comment type="caution">
    <text evidence="10">The sequence shown here is derived from an EMBL/GenBank/DDBJ whole genome shotgun (WGS) entry which is preliminary data.</text>
</comment>
<keyword evidence="11" id="KW-1185">Reference proteome</keyword>
<comment type="subcellular location">
    <subcellularLocation>
        <location evidence="1">Membrane</location>
        <topology evidence="1">Multi-pass membrane protein</topology>
    </subcellularLocation>
</comment>
<evidence type="ECO:0000256" key="2">
    <source>
        <dbReference type="ARBA" id="ARBA00022448"/>
    </source>
</evidence>
<dbReference type="PANTHER" id="PTHR11537:SF254">
    <property type="entry name" value="POTASSIUM VOLTAGE-GATED CHANNEL PROTEIN SHAB"/>
    <property type="match status" value="1"/>
</dbReference>
<gene>
    <name evidence="10" type="ORF">FRX94_06445</name>
</gene>
<accession>A0A5C5UJS6</accession>
<dbReference type="Proteomes" id="UP000320791">
    <property type="component" value="Unassembled WGS sequence"/>
</dbReference>
<evidence type="ECO:0000313" key="10">
    <source>
        <dbReference type="EMBL" id="TWT25600.1"/>
    </source>
</evidence>
<dbReference type="Pfam" id="PF07885">
    <property type="entry name" value="Ion_trans_2"/>
    <property type="match status" value="1"/>
</dbReference>
<dbReference type="Gene3D" id="1.20.5.110">
    <property type="match status" value="1"/>
</dbReference>
<dbReference type="GO" id="GO:0005249">
    <property type="term" value="F:voltage-gated potassium channel activity"/>
    <property type="evidence" value="ECO:0007669"/>
    <property type="project" value="InterPro"/>
</dbReference>
<dbReference type="SUPFAM" id="SSF81324">
    <property type="entry name" value="Voltage-gated potassium channels"/>
    <property type="match status" value="1"/>
</dbReference>
<feature type="domain" description="Potassium channel" evidence="9">
    <location>
        <begin position="151"/>
        <end position="215"/>
    </location>
</feature>
<dbReference type="AlphaFoldDB" id="A0A5C5UJS6"/>
<dbReference type="InterPro" id="IPR028325">
    <property type="entry name" value="VG_K_chnl"/>
</dbReference>